<sequence>MLDPRPFLGKAGPYLLASLSIALTTLATGLAPVHAQTAATPPPPAATAAVPLTLAEAIALALAKNTGIAIAQREFDAAGGAALQAGLRPNPELSLQQEDFRRGRQTSTLQITQKLELGGKRAARTAVAERVREQAAADLEQVRADVRAQVVVAFHETLVAEERLRLARSSLELASGDAEATGKRVQAGKIAPIEQTRAQVARAAAQAEAAQAEGQLRTSRQKLFALWGDTSRSATPLLGRLDLPAEGLADGAVSARLAASPVLRRARLELDRARAAVELERSRRMVDVAVSVGAKRSQESGVTAAVVGLSVPLPLFDRNQGNIAEALSREDKAREELTAAELRLDSEIAQVREQLRSARAEALTLQRDAVPGALEAYRAAAQGFQLGKFSYLEALDAQRTWVTTQAQYLRALLDTYRAAAELERLLSIADAASPLLPPSQPQTP</sequence>
<dbReference type="GO" id="GO:0015562">
    <property type="term" value="F:efflux transmembrane transporter activity"/>
    <property type="evidence" value="ECO:0007669"/>
    <property type="project" value="InterPro"/>
</dbReference>
<protein>
    <submittedName>
        <fullName evidence="3">Outer membrane protein, cobalt-zinc-cadmium efflux system</fullName>
    </submittedName>
</protein>
<evidence type="ECO:0000313" key="4">
    <source>
        <dbReference type="Proteomes" id="UP000199119"/>
    </source>
</evidence>
<proteinExistence type="inferred from homology"/>
<dbReference type="Pfam" id="PF02321">
    <property type="entry name" value="OEP"/>
    <property type="match status" value="2"/>
</dbReference>
<dbReference type="STRING" id="1177982.SAMN04489711_102408"/>
<feature type="coiled-coil region" evidence="2">
    <location>
        <begin position="323"/>
        <end position="368"/>
    </location>
</feature>
<dbReference type="EMBL" id="FONX01000002">
    <property type="protein sequence ID" value="SFE51005.1"/>
    <property type="molecule type" value="Genomic_DNA"/>
</dbReference>
<organism evidence="3 4">
    <name type="scientific">Paracidovorax wautersii</name>
    <dbReference type="NCBI Taxonomy" id="1177982"/>
    <lineage>
        <taxon>Bacteria</taxon>
        <taxon>Pseudomonadati</taxon>
        <taxon>Pseudomonadota</taxon>
        <taxon>Betaproteobacteria</taxon>
        <taxon>Burkholderiales</taxon>
        <taxon>Comamonadaceae</taxon>
        <taxon>Paracidovorax</taxon>
    </lineage>
</organism>
<dbReference type="InterPro" id="IPR003423">
    <property type="entry name" value="OMP_efflux"/>
</dbReference>
<dbReference type="AlphaFoldDB" id="A0A1I2B4A4"/>
<dbReference type="PANTHER" id="PTHR30203:SF24">
    <property type="entry name" value="BLR4935 PROTEIN"/>
    <property type="match status" value="1"/>
</dbReference>
<evidence type="ECO:0000256" key="2">
    <source>
        <dbReference type="SAM" id="Coils"/>
    </source>
</evidence>
<dbReference type="RefSeq" id="WP_245785104.1">
    <property type="nucleotide sequence ID" value="NZ_FONX01000002.1"/>
</dbReference>
<keyword evidence="2" id="KW-0175">Coiled coil</keyword>
<dbReference type="Gene3D" id="1.20.1600.10">
    <property type="entry name" value="Outer membrane efflux proteins (OEP)"/>
    <property type="match status" value="1"/>
</dbReference>
<dbReference type="SUPFAM" id="SSF56954">
    <property type="entry name" value="Outer membrane efflux proteins (OEP)"/>
    <property type="match status" value="1"/>
</dbReference>
<evidence type="ECO:0000256" key="1">
    <source>
        <dbReference type="ARBA" id="ARBA00007613"/>
    </source>
</evidence>
<dbReference type="Proteomes" id="UP000199119">
    <property type="component" value="Unassembled WGS sequence"/>
</dbReference>
<feature type="coiled-coil region" evidence="2">
    <location>
        <begin position="193"/>
        <end position="222"/>
    </location>
</feature>
<comment type="similarity">
    <text evidence="1">Belongs to the outer membrane factor (OMF) (TC 1.B.17) family.</text>
</comment>
<reference evidence="4" key="1">
    <citation type="submission" date="2016-10" db="EMBL/GenBank/DDBJ databases">
        <authorList>
            <person name="Varghese N."/>
            <person name="Submissions S."/>
        </authorList>
    </citation>
    <scope>NUCLEOTIDE SEQUENCE [LARGE SCALE GENOMIC DNA]</scope>
    <source>
        <strain evidence="4">DSM 27981</strain>
    </source>
</reference>
<gene>
    <name evidence="3" type="ORF">SAMN04489711_102408</name>
</gene>
<keyword evidence="4" id="KW-1185">Reference proteome</keyword>
<dbReference type="PANTHER" id="PTHR30203">
    <property type="entry name" value="OUTER MEMBRANE CATION EFFLUX PROTEIN"/>
    <property type="match status" value="1"/>
</dbReference>
<dbReference type="InterPro" id="IPR010131">
    <property type="entry name" value="MdtP/NodT-like"/>
</dbReference>
<name>A0A1I2B4A4_9BURK</name>
<accession>A0A1I2B4A4</accession>
<evidence type="ECO:0000313" key="3">
    <source>
        <dbReference type="EMBL" id="SFE51005.1"/>
    </source>
</evidence>